<dbReference type="InterPro" id="IPR010021">
    <property type="entry name" value="PGPP1/Gep4"/>
</dbReference>
<dbReference type="InterPro" id="IPR006549">
    <property type="entry name" value="HAD-SF_hydro_IIIA"/>
</dbReference>
<dbReference type="AlphaFoldDB" id="A0A9D2CCZ4"/>
<dbReference type="Gene3D" id="3.40.50.1000">
    <property type="entry name" value="HAD superfamily/HAD-like"/>
    <property type="match status" value="1"/>
</dbReference>
<evidence type="ECO:0000313" key="1">
    <source>
        <dbReference type="EMBL" id="HIY73346.1"/>
    </source>
</evidence>
<dbReference type="Pfam" id="PF00702">
    <property type="entry name" value="Hydrolase"/>
    <property type="match status" value="1"/>
</dbReference>
<dbReference type="SUPFAM" id="SSF56784">
    <property type="entry name" value="HAD-like"/>
    <property type="match status" value="1"/>
</dbReference>
<proteinExistence type="predicted"/>
<dbReference type="Proteomes" id="UP000886824">
    <property type="component" value="Unassembled WGS sequence"/>
</dbReference>
<reference evidence="1" key="2">
    <citation type="submission" date="2021-04" db="EMBL/GenBank/DDBJ databases">
        <authorList>
            <person name="Gilroy R."/>
        </authorList>
    </citation>
    <scope>NUCLEOTIDE SEQUENCE</scope>
    <source>
        <strain evidence="1">CHK33-7979</strain>
    </source>
</reference>
<accession>A0A9D2CCZ4</accession>
<comment type="caution">
    <text evidence="1">The sequence shown here is derived from an EMBL/GenBank/DDBJ whole genome shotgun (WGS) entry which is preliminary data.</text>
</comment>
<name>A0A9D2CCZ4_9FIRM</name>
<dbReference type="NCBIfam" id="TIGR01549">
    <property type="entry name" value="HAD-SF-IA-v1"/>
    <property type="match status" value="1"/>
</dbReference>
<evidence type="ECO:0000313" key="2">
    <source>
        <dbReference type="Proteomes" id="UP000886824"/>
    </source>
</evidence>
<dbReference type="NCBIfam" id="TIGR01668">
    <property type="entry name" value="YqeG_hyp_ppase"/>
    <property type="match status" value="1"/>
</dbReference>
<dbReference type="InterPro" id="IPR023214">
    <property type="entry name" value="HAD_sf"/>
</dbReference>
<reference evidence="1" key="1">
    <citation type="journal article" date="2021" name="PeerJ">
        <title>Extensive microbial diversity within the chicken gut microbiome revealed by metagenomics and culture.</title>
        <authorList>
            <person name="Gilroy R."/>
            <person name="Ravi A."/>
            <person name="Getino M."/>
            <person name="Pursley I."/>
            <person name="Horton D.L."/>
            <person name="Alikhan N.F."/>
            <person name="Baker D."/>
            <person name="Gharbi K."/>
            <person name="Hall N."/>
            <person name="Watson M."/>
            <person name="Adriaenssens E.M."/>
            <person name="Foster-Nyarko E."/>
            <person name="Jarju S."/>
            <person name="Secka A."/>
            <person name="Antonio M."/>
            <person name="Oren A."/>
            <person name="Chaudhuri R.R."/>
            <person name="La Ragione R."/>
            <person name="Hildebrand F."/>
            <person name="Pallen M.J."/>
        </authorList>
    </citation>
    <scope>NUCLEOTIDE SEQUENCE</scope>
    <source>
        <strain evidence="1">CHK33-7979</strain>
    </source>
</reference>
<sequence length="169" mass="18605">MSFSLIPDGVYPSIYQIDGPALNRRGITLLLADLDNTLAKYGQPEPDQDLRAWKDALAAAGVELFLLSNSRKPRRAEHFARALGIPFLGHAEKPKSGGFLKAMAQMGRTPAQTAMVGDQIFTDILGAKRTGVLALMVEPIQLAGNPGRYLRYAVEEPFRALGRRRTRKE</sequence>
<dbReference type="InterPro" id="IPR006439">
    <property type="entry name" value="HAD-SF_hydro_IA"/>
</dbReference>
<dbReference type="NCBIfam" id="TIGR01662">
    <property type="entry name" value="HAD-SF-IIIA"/>
    <property type="match status" value="1"/>
</dbReference>
<organism evidence="1 2">
    <name type="scientific">Candidatus Intestinimonas merdavium</name>
    <dbReference type="NCBI Taxonomy" id="2838622"/>
    <lineage>
        <taxon>Bacteria</taxon>
        <taxon>Bacillati</taxon>
        <taxon>Bacillota</taxon>
        <taxon>Clostridia</taxon>
        <taxon>Eubacteriales</taxon>
        <taxon>Intestinimonas</taxon>
    </lineage>
</organism>
<dbReference type="EMBL" id="DXCX01000053">
    <property type="protein sequence ID" value="HIY73346.1"/>
    <property type="molecule type" value="Genomic_DNA"/>
</dbReference>
<protein>
    <submittedName>
        <fullName evidence="1">YqeG family HAD IIIA-type phosphatase</fullName>
    </submittedName>
</protein>
<dbReference type="GO" id="GO:0008962">
    <property type="term" value="F:phosphatidylglycerophosphatase activity"/>
    <property type="evidence" value="ECO:0007669"/>
    <property type="project" value="InterPro"/>
</dbReference>
<gene>
    <name evidence="1" type="ORF">H9826_05150</name>
</gene>
<dbReference type="InterPro" id="IPR036412">
    <property type="entry name" value="HAD-like_sf"/>
</dbReference>